<keyword evidence="6 10" id="KW-0547">Nucleotide-binding</keyword>
<dbReference type="InterPro" id="IPR027417">
    <property type="entry name" value="P-loop_NTPase"/>
</dbReference>
<dbReference type="Pfam" id="PF01715">
    <property type="entry name" value="IPPT"/>
    <property type="match status" value="1"/>
</dbReference>
<dbReference type="PANTHER" id="PTHR11088:SF60">
    <property type="entry name" value="TRNA DIMETHYLALLYLTRANSFERASE"/>
    <property type="match status" value="1"/>
</dbReference>
<evidence type="ECO:0000256" key="12">
    <source>
        <dbReference type="RuleBase" id="RU003784"/>
    </source>
</evidence>
<evidence type="ECO:0000256" key="8">
    <source>
        <dbReference type="ARBA" id="ARBA00022842"/>
    </source>
</evidence>
<evidence type="ECO:0000256" key="3">
    <source>
        <dbReference type="ARBA" id="ARBA00005842"/>
    </source>
</evidence>
<dbReference type="SUPFAM" id="SSF52540">
    <property type="entry name" value="P-loop containing nucleoside triphosphate hydrolases"/>
    <property type="match status" value="2"/>
</dbReference>
<comment type="caution">
    <text evidence="14">The sequence shown here is derived from an EMBL/GenBank/DDBJ whole genome shotgun (WGS) entry which is preliminary data.</text>
</comment>
<name>A0ABM9N526_9LACO</name>
<dbReference type="Proteomes" id="UP001314241">
    <property type="component" value="Unassembled WGS sequence"/>
</dbReference>
<evidence type="ECO:0000256" key="7">
    <source>
        <dbReference type="ARBA" id="ARBA00022840"/>
    </source>
</evidence>
<keyword evidence="7 10" id="KW-0067">ATP-binding</keyword>
<dbReference type="CDD" id="cd02019">
    <property type="entry name" value="NK"/>
    <property type="match status" value="1"/>
</dbReference>
<feature type="binding site" evidence="10">
    <location>
        <begin position="11"/>
        <end position="18"/>
    </location>
    <ligand>
        <name>ATP</name>
        <dbReference type="ChEBI" id="CHEBI:30616"/>
    </ligand>
</feature>
<keyword evidence="8 10" id="KW-0460">Magnesium</keyword>
<gene>
    <name evidence="10" type="primary">miaA</name>
    <name evidence="14" type="ORF">R54876_GBNLAHCA_00844</name>
</gene>
<evidence type="ECO:0000256" key="11">
    <source>
        <dbReference type="RuleBase" id="RU003783"/>
    </source>
</evidence>
<dbReference type="Gene3D" id="3.40.50.300">
    <property type="entry name" value="P-loop containing nucleotide triphosphate hydrolases"/>
    <property type="match status" value="1"/>
</dbReference>
<comment type="subunit">
    <text evidence="10">Monomer.</text>
</comment>
<proteinExistence type="inferred from homology"/>
<dbReference type="HAMAP" id="MF_00185">
    <property type="entry name" value="IPP_trans"/>
    <property type="match status" value="1"/>
</dbReference>
<comment type="similarity">
    <text evidence="3 10 13">Belongs to the IPP transferase family.</text>
</comment>
<dbReference type="GO" id="GO:0052381">
    <property type="term" value="F:tRNA dimethylallyltransferase activity"/>
    <property type="evidence" value="ECO:0007669"/>
    <property type="project" value="UniProtKB-EC"/>
</dbReference>
<dbReference type="EMBL" id="CAWVOH010000001">
    <property type="protein sequence ID" value="CAK8054282.1"/>
    <property type="molecule type" value="Genomic_DNA"/>
</dbReference>
<dbReference type="RefSeq" id="WP_349641818.1">
    <property type="nucleotide sequence ID" value="NZ_CAWVOH010000001.1"/>
</dbReference>
<comment type="caution">
    <text evidence="10">Lacks conserved residue(s) required for the propagation of feature annotation.</text>
</comment>
<comment type="catalytic activity">
    <reaction evidence="9 10 11">
        <text>adenosine(37) in tRNA + dimethylallyl diphosphate = N(6)-dimethylallyladenosine(37) in tRNA + diphosphate</text>
        <dbReference type="Rhea" id="RHEA:26482"/>
        <dbReference type="Rhea" id="RHEA-COMP:10162"/>
        <dbReference type="Rhea" id="RHEA-COMP:10375"/>
        <dbReference type="ChEBI" id="CHEBI:33019"/>
        <dbReference type="ChEBI" id="CHEBI:57623"/>
        <dbReference type="ChEBI" id="CHEBI:74411"/>
        <dbReference type="ChEBI" id="CHEBI:74415"/>
        <dbReference type="EC" id="2.5.1.75"/>
    </reaction>
</comment>
<keyword evidence="5 10" id="KW-0819">tRNA processing</keyword>
<feature type="binding site" evidence="10">
    <location>
        <begin position="13"/>
        <end position="18"/>
    </location>
    <ligand>
        <name>substrate</name>
    </ligand>
</feature>
<evidence type="ECO:0000256" key="1">
    <source>
        <dbReference type="ARBA" id="ARBA00001946"/>
    </source>
</evidence>
<evidence type="ECO:0000256" key="10">
    <source>
        <dbReference type="HAMAP-Rule" id="MF_00185"/>
    </source>
</evidence>
<evidence type="ECO:0000256" key="13">
    <source>
        <dbReference type="RuleBase" id="RU003785"/>
    </source>
</evidence>
<dbReference type="InterPro" id="IPR018022">
    <property type="entry name" value="IPT"/>
</dbReference>
<comment type="function">
    <text evidence="2 10 12">Catalyzes the transfer of a dimethylallyl group onto the adenine at position 37 in tRNAs that read codons beginning with uridine, leading to the formation of N6-(dimethylallyl)adenosine (i(6)A).</text>
</comment>
<keyword evidence="15" id="KW-1185">Reference proteome</keyword>
<keyword evidence="4 10" id="KW-0808">Transferase</keyword>
<evidence type="ECO:0000313" key="15">
    <source>
        <dbReference type="Proteomes" id="UP001314241"/>
    </source>
</evidence>
<dbReference type="NCBIfam" id="TIGR00174">
    <property type="entry name" value="miaA"/>
    <property type="match status" value="1"/>
</dbReference>
<evidence type="ECO:0000256" key="6">
    <source>
        <dbReference type="ARBA" id="ARBA00022741"/>
    </source>
</evidence>
<evidence type="ECO:0000313" key="14">
    <source>
        <dbReference type="EMBL" id="CAK8054282.1"/>
    </source>
</evidence>
<dbReference type="InterPro" id="IPR039657">
    <property type="entry name" value="Dimethylallyltransferase"/>
</dbReference>
<dbReference type="EC" id="2.5.1.75" evidence="10"/>
<feature type="region of interest" description="Interaction with substrate tRNA" evidence="10">
    <location>
        <begin position="36"/>
        <end position="39"/>
    </location>
</feature>
<comment type="cofactor">
    <cofactor evidence="1 10">
        <name>Mg(2+)</name>
        <dbReference type="ChEBI" id="CHEBI:18420"/>
    </cofactor>
</comment>
<protein>
    <recommendedName>
        <fullName evidence="10">tRNA dimethylallyltransferase</fullName>
        <ecNumber evidence="10">2.5.1.75</ecNumber>
    </recommendedName>
    <alternativeName>
        <fullName evidence="10">Dimethylallyl diphosphate:tRNA dimethylallyltransferase</fullName>
        <shortName evidence="10">DMAPP:tRNA dimethylallyltransferase</shortName>
        <shortName evidence="10">DMATase</shortName>
    </alternativeName>
    <alternativeName>
        <fullName evidence="10">Isopentenyl-diphosphate:tRNA isopentenyltransferase</fullName>
        <shortName evidence="10">IPP transferase</shortName>
        <shortName evidence="10">IPPT</shortName>
        <shortName evidence="10">IPTase</shortName>
    </alternativeName>
</protein>
<dbReference type="Gene3D" id="1.10.287.890">
    <property type="entry name" value="Crystal structure of tRNA isopentenylpyrophosphate transferase (bh2366) domain"/>
    <property type="match status" value="1"/>
</dbReference>
<organism evidence="14 15">
    <name type="scientific">Eupransor demetentiae</name>
    <dbReference type="NCBI Taxonomy" id="3109584"/>
    <lineage>
        <taxon>Bacteria</taxon>
        <taxon>Bacillati</taxon>
        <taxon>Bacillota</taxon>
        <taxon>Bacilli</taxon>
        <taxon>Lactobacillales</taxon>
        <taxon>Lactobacillaceae</taxon>
        <taxon>Eupransor</taxon>
    </lineage>
</organism>
<reference evidence="14 15" key="1">
    <citation type="submission" date="2024-01" db="EMBL/GenBank/DDBJ databases">
        <authorList>
            <person name="Botero Cardona J."/>
        </authorList>
    </citation>
    <scope>NUCLEOTIDE SEQUENCE [LARGE SCALE GENOMIC DNA]</scope>
    <source>
        <strain evidence="14 15">LMG 33000</strain>
    </source>
</reference>
<evidence type="ECO:0000256" key="5">
    <source>
        <dbReference type="ARBA" id="ARBA00022694"/>
    </source>
</evidence>
<dbReference type="PANTHER" id="PTHR11088">
    <property type="entry name" value="TRNA DIMETHYLALLYLTRANSFERASE"/>
    <property type="match status" value="1"/>
</dbReference>
<evidence type="ECO:0000256" key="4">
    <source>
        <dbReference type="ARBA" id="ARBA00022679"/>
    </source>
</evidence>
<feature type="site" description="Interaction with substrate tRNA" evidence="10">
    <location>
        <position position="102"/>
    </location>
</feature>
<sequence>MPKIPILVIAGPTASGKSALAIEMAQCFNGEIVSADSMQIYRGLDIGTAKVTAEEQAQAVHHLIDLIPMTASFSVADFVKAADEAILAIHQKGKLPIVTGGTGFYVKALLGLQNLDFQASNPEEVALLEKKSLDELVQSLKAGPQSDFIATVDLNNKQRVIRALQIQKYGLKNSASRPEYQSLVLAPDWPRQALYDRINARVELMFDQGIEKEAQQLYQAGGLSLQAGKAIGYKEFYPYFEGQGDLASVKAAIQQDSRRYAKRQLTYWRHQIPGLEWLPADQIQTELPERVSNWQKALG</sequence>
<feature type="region of interest" description="Interaction with substrate tRNA" evidence="10">
    <location>
        <begin position="158"/>
        <end position="162"/>
    </location>
</feature>
<accession>A0ABM9N526</accession>
<evidence type="ECO:0000256" key="9">
    <source>
        <dbReference type="ARBA" id="ARBA00049563"/>
    </source>
</evidence>
<evidence type="ECO:0000256" key="2">
    <source>
        <dbReference type="ARBA" id="ARBA00003213"/>
    </source>
</evidence>